<dbReference type="RefSeq" id="XP_033581920.1">
    <property type="nucleotide sequence ID" value="XM_033717465.1"/>
</dbReference>
<dbReference type="OrthoDB" id="3853825at2759"/>
<evidence type="ECO:0000313" key="2">
    <source>
        <dbReference type="EMBL" id="KAF2814956.1"/>
    </source>
</evidence>
<organism evidence="2">
    <name type="scientific">Mytilinidion resinicola</name>
    <dbReference type="NCBI Taxonomy" id="574789"/>
    <lineage>
        <taxon>Eukaryota</taxon>
        <taxon>Fungi</taxon>
        <taxon>Dikarya</taxon>
        <taxon>Ascomycota</taxon>
        <taxon>Pezizomycotina</taxon>
        <taxon>Dothideomycetes</taxon>
        <taxon>Pleosporomycetidae</taxon>
        <taxon>Mytilinidiales</taxon>
        <taxon>Mytilinidiaceae</taxon>
        <taxon>Mytilinidion</taxon>
    </lineage>
</organism>
<reference evidence="2 4" key="1">
    <citation type="journal article" date="2020" name="Stud. Mycol.">
        <title>101 Dothideomycetes genomes: a test case for predicting lifestyles and emergence of pathogens.</title>
        <authorList>
            <person name="Haridas S."/>
            <person name="Albert R."/>
            <person name="Binder M."/>
            <person name="Bloem J."/>
            <person name="Labutti K."/>
            <person name="Salamov A."/>
            <person name="Andreopoulos B."/>
            <person name="Baker S."/>
            <person name="Barry K."/>
            <person name="Bills G."/>
            <person name="Bluhm B."/>
            <person name="Cannon C."/>
            <person name="Castanera R."/>
            <person name="Culley D."/>
            <person name="Daum C."/>
            <person name="Ezra D."/>
            <person name="Gonzalez J."/>
            <person name="Henrissat B."/>
            <person name="Kuo A."/>
            <person name="Liang C."/>
            <person name="Lipzen A."/>
            <person name="Lutzoni F."/>
            <person name="Magnuson J."/>
            <person name="Mondo S."/>
            <person name="Nolan M."/>
            <person name="Ohm R."/>
            <person name="Pangilinan J."/>
            <person name="Park H.-J."/>
            <person name="Ramirez L."/>
            <person name="Alfaro M."/>
            <person name="Sun H."/>
            <person name="Tritt A."/>
            <person name="Yoshinaga Y."/>
            <person name="Zwiers L.-H."/>
            <person name="Turgeon B."/>
            <person name="Goodwin S."/>
            <person name="Spatafora J."/>
            <person name="Crous P."/>
            <person name="Grigoriev I."/>
        </authorList>
    </citation>
    <scope>NUCLEOTIDE SEQUENCE</scope>
    <source>
        <strain evidence="2 4">CBS 304.34</strain>
    </source>
</reference>
<proteinExistence type="predicted"/>
<gene>
    <name evidence="2 4" type="ORF">BDZ99DRAFT_434932</name>
</gene>
<evidence type="ECO:0000313" key="3">
    <source>
        <dbReference type="Proteomes" id="UP000504636"/>
    </source>
</evidence>
<reference evidence="4" key="2">
    <citation type="submission" date="2020-04" db="EMBL/GenBank/DDBJ databases">
        <authorList>
            <consortium name="NCBI Genome Project"/>
        </authorList>
    </citation>
    <scope>NUCLEOTIDE SEQUENCE</scope>
    <source>
        <strain evidence="4">CBS 304.34</strain>
    </source>
</reference>
<protein>
    <recommendedName>
        <fullName evidence="1">DUF8040 domain-containing protein</fullName>
    </recommendedName>
</protein>
<reference evidence="4" key="3">
    <citation type="submission" date="2025-04" db="UniProtKB">
        <authorList>
            <consortium name="RefSeq"/>
        </authorList>
    </citation>
    <scope>IDENTIFICATION</scope>
    <source>
        <strain evidence="4">CBS 304.34</strain>
    </source>
</reference>
<dbReference type="AlphaFoldDB" id="A0A6A6Z1B7"/>
<accession>A0A6A6Z1B7</accession>
<evidence type="ECO:0000313" key="4">
    <source>
        <dbReference type="RefSeq" id="XP_033581920.1"/>
    </source>
</evidence>
<dbReference type="GeneID" id="54458358"/>
<evidence type="ECO:0000259" key="1">
    <source>
        <dbReference type="Pfam" id="PF26138"/>
    </source>
</evidence>
<sequence length="178" mass="20108">MECSTASPIPVGRSRSLSLLNGVPNRFYDFSRMDQITFVQLADWCMEHKTPVTAAEDISIEECLFIFLDIAGQGTSFKEAAQSWGHPEDIIKKIFLGVVEWLRALKEDDEATTSSWTQSTQSTTNKNKWRVLKTWRPSRRAEGFARVGEDGGDGIEVNKDEVIEALTALNNFIHDHKE</sequence>
<name>A0A6A6Z1B7_9PEZI</name>
<dbReference type="Pfam" id="PF26138">
    <property type="entry name" value="DUF8040"/>
    <property type="match status" value="1"/>
</dbReference>
<keyword evidence="3" id="KW-1185">Reference proteome</keyword>
<dbReference type="Proteomes" id="UP000504636">
    <property type="component" value="Unplaced"/>
</dbReference>
<dbReference type="EMBL" id="MU003694">
    <property type="protein sequence ID" value="KAF2814956.1"/>
    <property type="molecule type" value="Genomic_DNA"/>
</dbReference>
<feature type="domain" description="DUF8040" evidence="1">
    <location>
        <begin position="18"/>
        <end position="100"/>
    </location>
</feature>
<dbReference type="InterPro" id="IPR058353">
    <property type="entry name" value="DUF8040"/>
</dbReference>